<dbReference type="Proteomes" id="UP000323824">
    <property type="component" value="Chromosome"/>
</dbReference>
<dbReference type="KEGG" id="sper:EW093_07810"/>
<evidence type="ECO:0000313" key="2">
    <source>
        <dbReference type="EMBL" id="QEN04611.1"/>
    </source>
</evidence>
<name>A0A5C1QAR9_9SPIO</name>
<dbReference type="OrthoDB" id="3192849at2"/>
<dbReference type="Pfam" id="PF11823">
    <property type="entry name" value="Se_S_carrier"/>
    <property type="match status" value="1"/>
</dbReference>
<evidence type="ECO:0000259" key="1">
    <source>
        <dbReference type="Pfam" id="PF11823"/>
    </source>
</evidence>
<feature type="domain" description="Putative Se/S carrier protein-like" evidence="1">
    <location>
        <begin position="6"/>
        <end position="68"/>
    </location>
</feature>
<sequence length="70" mass="8044">MESNVLYLFKNTRAVILAQKSIIKLNLKCLIIPVPRTISSECGMCIETKKSNEELIDKTLDELGIYYHKK</sequence>
<accession>A0A5C1QAR9</accession>
<protein>
    <submittedName>
        <fullName evidence="2">DUF3343 domain-containing protein</fullName>
    </submittedName>
</protein>
<keyword evidence="3" id="KW-1185">Reference proteome</keyword>
<dbReference type="AlphaFoldDB" id="A0A5C1QAR9"/>
<dbReference type="InterPro" id="IPR021778">
    <property type="entry name" value="Se/S_carrier-like"/>
</dbReference>
<reference evidence="2 3" key="2">
    <citation type="submission" date="2019-09" db="EMBL/GenBank/DDBJ databases">
        <title>Complete Genome Sequence and Methylome Analysis of free living Spirochaetas.</title>
        <authorList>
            <person name="Leshcheva N."/>
            <person name="Mikheeva N."/>
        </authorList>
    </citation>
    <scope>NUCLEOTIDE SEQUENCE [LARGE SCALE GENOMIC DNA]</scope>
    <source>
        <strain evidence="2 3">P</strain>
    </source>
</reference>
<reference evidence="2 3" key="1">
    <citation type="submission" date="2019-02" db="EMBL/GenBank/DDBJ databases">
        <authorList>
            <person name="Fomenkov A."/>
            <person name="Dubinina G."/>
            <person name="Grabovich M."/>
            <person name="Vincze T."/>
            <person name="Roberts R.J."/>
        </authorList>
    </citation>
    <scope>NUCLEOTIDE SEQUENCE [LARGE SCALE GENOMIC DNA]</scope>
    <source>
        <strain evidence="2 3">P</strain>
    </source>
</reference>
<dbReference type="RefSeq" id="WP_149567854.1">
    <property type="nucleotide sequence ID" value="NZ_CP035807.1"/>
</dbReference>
<gene>
    <name evidence="2" type="ORF">EW093_07810</name>
</gene>
<proteinExistence type="predicted"/>
<organism evidence="2 3">
    <name type="scientific">Thiospirochaeta perfilievii</name>
    <dbReference type="NCBI Taxonomy" id="252967"/>
    <lineage>
        <taxon>Bacteria</taxon>
        <taxon>Pseudomonadati</taxon>
        <taxon>Spirochaetota</taxon>
        <taxon>Spirochaetia</taxon>
        <taxon>Spirochaetales</taxon>
        <taxon>Spirochaetaceae</taxon>
        <taxon>Thiospirochaeta</taxon>
    </lineage>
</organism>
<evidence type="ECO:0000313" key="3">
    <source>
        <dbReference type="Proteomes" id="UP000323824"/>
    </source>
</evidence>
<dbReference type="EMBL" id="CP035807">
    <property type="protein sequence ID" value="QEN04611.1"/>
    <property type="molecule type" value="Genomic_DNA"/>
</dbReference>